<feature type="region of interest" description="Disordered" evidence="7">
    <location>
        <begin position="93"/>
        <end position="116"/>
    </location>
</feature>
<dbReference type="GO" id="GO:0016079">
    <property type="term" value="P:synaptic vesicle exocytosis"/>
    <property type="evidence" value="ECO:0007669"/>
    <property type="project" value="TreeGrafter"/>
</dbReference>
<dbReference type="InterPro" id="IPR008849">
    <property type="entry name" value="Synaphin"/>
</dbReference>
<sequence length="282" mass="31160">MAFLMKSMLSNQVKNLGLGGGGEESKEESTPSDPAAAAGMTREEYEEYQKQMVEEKMERDAAFAQKKAERACLRVHLREKYRLPKVRHVEQAALQHRRDPSRPSGPCSAQGHPQLHQCSEPTQPGLGCLQGWGTTTSLGRLCQGLTALILKHFFLIPTLHLSSFSLKPLPLILSQQTPLKSLSPSFLYPLQILKGRSQVSLELSLLPGHCFRSIFSHSADEWDGKMLVVTSVPLGLKRESRQAGSLLRSSPTSTVHGCNSATNTGLKTKQCKNTLKAKREHH</sequence>
<evidence type="ECO:0000256" key="7">
    <source>
        <dbReference type="SAM" id="MobiDB-lite"/>
    </source>
</evidence>
<reference evidence="8 9" key="1">
    <citation type="submission" date="2018-01" db="EMBL/GenBank/DDBJ databases">
        <title>Comparison of the Chinese Bamboo Partridge and Red Junglefowl genome sequences highlights the importance of demography in genome evolution.</title>
        <authorList>
            <person name="Tiley G.P."/>
            <person name="Kimball R.T."/>
            <person name="Braun E.L."/>
            <person name="Burleigh J.G."/>
        </authorList>
    </citation>
    <scope>NUCLEOTIDE SEQUENCE [LARGE SCALE GENOMIC DNA]</scope>
    <source>
        <strain evidence="8">RTK389</strain>
        <tissue evidence="8">Blood</tissue>
    </source>
</reference>
<dbReference type="GO" id="GO:0043195">
    <property type="term" value="C:terminal bouton"/>
    <property type="evidence" value="ECO:0007669"/>
    <property type="project" value="TreeGrafter"/>
</dbReference>
<dbReference type="Proteomes" id="UP000237246">
    <property type="component" value="Unassembled WGS sequence"/>
</dbReference>
<evidence type="ECO:0000313" key="9">
    <source>
        <dbReference type="Proteomes" id="UP000237246"/>
    </source>
</evidence>
<organism evidence="8 9">
    <name type="scientific">Bambusicola thoracicus</name>
    <name type="common">Chinese bamboo-partridge</name>
    <name type="synonym">Perdix thoracica</name>
    <dbReference type="NCBI Taxonomy" id="9083"/>
    <lineage>
        <taxon>Eukaryota</taxon>
        <taxon>Metazoa</taxon>
        <taxon>Chordata</taxon>
        <taxon>Craniata</taxon>
        <taxon>Vertebrata</taxon>
        <taxon>Euteleostomi</taxon>
        <taxon>Archelosauria</taxon>
        <taxon>Archosauria</taxon>
        <taxon>Dinosauria</taxon>
        <taxon>Saurischia</taxon>
        <taxon>Theropoda</taxon>
        <taxon>Coelurosauria</taxon>
        <taxon>Aves</taxon>
        <taxon>Neognathae</taxon>
        <taxon>Galloanserae</taxon>
        <taxon>Galliformes</taxon>
        <taxon>Phasianidae</taxon>
        <taxon>Perdicinae</taxon>
        <taxon>Bambusicola</taxon>
    </lineage>
</organism>
<dbReference type="GO" id="GO:0019905">
    <property type="term" value="F:syntaxin binding"/>
    <property type="evidence" value="ECO:0007669"/>
    <property type="project" value="InterPro"/>
</dbReference>
<gene>
    <name evidence="8" type="ORF">CIB84_012882</name>
</gene>
<evidence type="ECO:0000313" key="8">
    <source>
        <dbReference type="EMBL" id="POI23371.1"/>
    </source>
</evidence>
<comment type="subcellular location">
    <subcellularLocation>
        <location evidence="6">Synapse</location>
    </subcellularLocation>
</comment>
<dbReference type="Pfam" id="PF05835">
    <property type="entry name" value="Synaphin"/>
    <property type="match status" value="1"/>
</dbReference>
<evidence type="ECO:0000256" key="4">
    <source>
        <dbReference type="ARBA" id="ARBA00022775"/>
    </source>
</evidence>
<dbReference type="OrthoDB" id="9942329at2759"/>
<dbReference type="PANTHER" id="PTHR16705">
    <property type="entry name" value="COMPLEXIN"/>
    <property type="match status" value="1"/>
</dbReference>
<keyword evidence="5" id="KW-0770">Synapse</keyword>
<keyword evidence="2" id="KW-0813">Transport</keyword>
<evidence type="ECO:0000256" key="5">
    <source>
        <dbReference type="ARBA" id="ARBA00023018"/>
    </source>
</evidence>
<dbReference type="GO" id="GO:0046928">
    <property type="term" value="P:regulation of neurotransmitter secretion"/>
    <property type="evidence" value="ECO:0007669"/>
    <property type="project" value="TreeGrafter"/>
</dbReference>
<evidence type="ECO:0000256" key="3">
    <source>
        <dbReference type="ARBA" id="ARBA00022483"/>
    </source>
</evidence>
<name>A0A2P4SGZ1_BAMTH</name>
<evidence type="ECO:0008006" key="10">
    <source>
        <dbReference type="Google" id="ProtNLM"/>
    </source>
</evidence>
<protein>
    <recommendedName>
        <fullName evidence="10">Complexin 4</fullName>
    </recommendedName>
</protein>
<dbReference type="GO" id="GO:0031201">
    <property type="term" value="C:SNARE complex"/>
    <property type="evidence" value="ECO:0007669"/>
    <property type="project" value="TreeGrafter"/>
</dbReference>
<dbReference type="CDD" id="cd22809">
    <property type="entry name" value="Complexin_NTD_CPLX_III_IV"/>
    <property type="match status" value="1"/>
</dbReference>
<dbReference type="PANTHER" id="PTHR16705:SF7">
    <property type="entry name" value="COMPLEXIN-4"/>
    <property type="match status" value="1"/>
</dbReference>
<feature type="region of interest" description="Disordered" evidence="7">
    <location>
        <begin position="13"/>
        <end position="47"/>
    </location>
</feature>
<keyword evidence="3" id="KW-0268">Exocytosis</keyword>
<proteinExistence type="inferred from homology"/>
<evidence type="ECO:0000256" key="2">
    <source>
        <dbReference type="ARBA" id="ARBA00022448"/>
    </source>
</evidence>
<keyword evidence="9" id="KW-1185">Reference proteome</keyword>
<dbReference type="EMBL" id="PPHD01049565">
    <property type="protein sequence ID" value="POI23371.1"/>
    <property type="molecule type" value="Genomic_DNA"/>
</dbReference>
<keyword evidence="4" id="KW-0532">Neurotransmitter transport</keyword>
<comment type="similarity">
    <text evidence="1">Belongs to the complexin/synaphin family.</text>
</comment>
<accession>A0A2P4SGZ1</accession>
<comment type="caution">
    <text evidence="8">The sequence shown here is derived from an EMBL/GenBank/DDBJ whole genome shotgun (WGS) entry which is preliminary data.</text>
</comment>
<evidence type="ECO:0000256" key="1">
    <source>
        <dbReference type="ARBA" id="ARBA00005396"/>
    </source>
</evidence>
<dbReference type="AlphaFoldDB" id="A0A2P4SGZ1"/>
<evidence type="ECO:0000256" key="6">
    <source>
        <dbReference type="ARBA" id="ARBA00034103"/>
    </source>
</evidence>